<name>A0A211YQL6_9CREN</name>
<protein>
    <submittedName>
        <fullName evidence="1">Uncharacterized protein</fullName>
    </submittedName>
</protein>
<dbReference type="AlphaFoldDB" id="A0A211YQL6"/>
<organism evidence="1 2">
    <name type="scientific">Pyrodictium delaneyi</name>
    <dbReference type="NCBI Taxonomy" id="1273541"/>
    <lineage>
        <taxon>Archaea</taxon>
        <taxon>Thermoproteota</taxon>
        <taxon>Thermoprotei</taxon>
        <taxon>Desulfurococcales</taxon>
        <taxon>Pyrodictiaceae</taxon>
        <taxon>Pyrodictium</taxon>
    </lineage>
</organism>
<evidence type="ECO:0000313" key="2">
    <source>
        <dbReference type="Proteomes" id="UP000196694"/>
    </source>
</evidence>
<dbReference type="EMBL" id="NCQP01000002">
    <property type="protein sequence ID" value="OWJ55127.1"/>
    <property type="molecule type" value="Genomic_DNA"/>
</dbReference>
<sequence>MSKRPGEIVVALERLDEVARSLEAIANRIRESVGPAESLLESRANTAIYTVSETLDEISAALRRLRCIAEAKGTEGKVLTICTTWRVLEHDGGLIAIRVKPETVISFRDGKLVFHRGNVRMEVEGRRVKLCKWSYCKEIDPTNRKQVMEELPQIFYLLRGVANAVHKTFEATNLCARREAPDCTRI</sequence>
<accession>A0A211YQL6</accession>
<dbReference type="OrthoDB" id="376914at2157"/>
<keyword evidence="2" id="KW-1185">Reference proteome</keyword>
<evidence type="ECO:0000313" key="1">
    <source>
        <dbReference type="EMBL" id="OWJ55127.1"/>
    </source>
</evidence>
<proteinExistence type="predicted"/>
<gene>
    <name evidence="1" type="ORF">Pdsh_05445</name>
</gene>
<comment type="caution">
    <text evidence="1">The sequence shown here is derived from an EMBL/GenBank/DDBJ whole genome shotgun (WGS) entry which is preliminary data.</text>
</comment>
<reference evidence="1 2" key="1">
    <citation type="submission" date="2017-05" db="EMBL/GenBank/DDBJ databases">
        <title>The draft genome of the hyperthermophilic archaeon 'Pyrodictium delaneyi strain Hulk', an iron and nitrate reducer, reveals the capacity for sulfate reduction.</title>
        <authorList>
            <person name="Demey L.M."/>
            <person name="Miller C."/>
            <person name="Manzella M."/>
            <person name="Reguera G."/>
            <person name="Kashefi K."/>
        </authorList>
    </citation>
    <scope>NUCLEOTIDE SEQUENCE [LARGE SCALE GENOMIC DNA]</scope>
    <source>
        <strain evidence="1 2">Hulk</strain>
    </source>
</reference>
<dbReference type="Proteomes" id="UP000196694">
    <property type="component" value="Unassembled WGS sequence"/>
</dbReference>